<dbReference type="Gene3D" id="3.40.190.10">
    <property type="entry name" value="Periplasmic binding protein-like II"/>
    <property type="match status" value="1"/>
</dbReference>
<feature type="domain" description="LysR substrate-binding" evidence="2">
    <location>
        <begin position="31"/>
        <end position="163"/>
    </location>
</feature>
<dbReference type="Pfam" id="PF03466">
    <property type="entry name" value="LysR_substrate"/>
    <property type="match status" value="1"/>
</dbReference>
<proteinExistence type="predicted"/>
<evidence type="ECO:0000256" key="1">
    <source>
        <dbReference type="SAM" id="MobiDB-lite"/>
    </source>
</evidence>
<feature type="region of interest" description="Disordered" evidence="1">
    <location>
        <begin position="1"/>
        <end position="20"/>
    </location>
</feature>
<keyword evidence="4" id="KW-1185">Reference proteome</keyword>
<dbReference type="SUPFAM" id="SSF53850">
    <property type="entry name" value="Periplasmic binding protein-like II"/>
    <property type="match status" value="1"/>
</dbReference>
<evidence type="ECO:0000313" key="3">
    <source>
        <dbReference type="EMBL" id="MFC4425098.1"/>
    </source>
</evidence>
<dbReference type="EMBL" id="JBHSEH010000004">
    <property type="protein sequence ID" value="MFC4425098.1"/>
    <property type="molecule type" value="Genomic_DNA"/>
</dbReference>
<evidence type="ECO:0000313" key="4">
    <source>
        <dbReference type="Proteomes" id="UP001595998"/>
    </source>
</evidence>
<accession>A0ABV8XMS5</accession>
<protein>
    <submittedName>
        <fullName evidence="3">Substrate-binding domain-containing protein</fullName>
    </submittedName>
</protein>
<dbReference type="Proteomes" id="UP001595998">
    <property type="component" value="Unassembled WGS sequence"/>
</dbReference>
<dbReference type="InterPro" id="IPR005119">
    <property type="entry name" value="LysR_subst-bd"/>
</dbReference>
<comment type="caution">
    <text evidence="3">The sequence shown here is derived from an EMBL/GenBank/DDBJ whole genome shotgun (WGS) entry which is preliminary data.</text>
</comment>
<organism evidence="3 4">
    <name type="scientific">Deinococcus navajonensis</name>
    <dbReference type="NCBI Taxonomy" id="309884"/>
    <lineage>
        <taxon>Bacteria</taxon>
        <taxon>Thermotogati</taxon>
        <taxon>Deinococcota</taxon>
        <taxon>Deinococci</taxon>
        <taxon>Deinococcales</taxon>
        <taxon>Deinococcaceae</taxon>
        <taxon>Deinococcus</taxon>
    </lineage>
</organism>
<dbReference type="CDD" id="cd05466">
    <property type="entry name" value="PBP2_LTTR_substrate"/>
    <property type="match status" value="1"/>
</dbReference>
<reference evidence="4" key="1">
    <citation type="journal article" date="2019" name="Int. J. Syst. Evol. Microbiol.">
        <title>The Global Catalogue of Microorganisms (GCM) 10K type strain sequencing project: providing services to taxonomists for standard genome sequencing and annotation.</title>
        <authorList>
            <consortium name="The Broad Institute Genomics Platform"/>
            <consortium name="The Broad Institute Genome Sequencing Center for Infectious Disease"/>
            <person name="Wu L."/>
            <person name="Ma J."/>
        </authorList>
    </citation>
    <scope>NUCLEOTIDE SEQUENCE [LARGE SCALE GENOMIC DNA]</scope>
    <source>
        <strain evidence="4">CCUG 56029</strain>
    </source>
</reference>
<evidence type="ECO:0000259" key="2">
    <source>
        <dbReference type="Pfam" id="PF03466"/>
    </source>
</evidence>
<name>A0ABV8XMS5_9DEIO</name>
<gene>
    <name evidence="3" type="ORF">ACFOZ9_02665</name>
</gene>
<dbReference type="RefSeq" id="WP_380036134.1">
    <property type="nucleotide sequence ID" value="NZ_JBHSEH010000004.1"/>
</dbReference>
<sequence length="181" mass="19429">MTHAQDAGQEVRVTSGHSSDLMDATSSGQLRFSAEDLCLLVPTGHDLEARGSTPLLAASQEVFLWPMVGSTVSRHAERLLKEATVLPAVQFELGSLTAVRDALIRGLGVSILPPGVARPVIEAGQVSLVLIKALKVTVRYVVVPSDVVVRAESRRLLDLVTQARQAARLSWHDRASGAYED</sequence>